<reference evidence="2" key="2">
    <citation type="submission" date="2020-11" db="EMBL/GenBank/DDBJ databases">
        <authorList>
            <person name="McCartney M.A."/>
            <person name="Auch B."/>
            <person name="Kono T."/>
            <person name="Mallez S."/>
            <person name="Becker A."/>
            <person name="Gohl D.M."/>
            <person name="Silverstein K.A.T."/>
            <person name="Koren S."/>
            <person name="Bechman K.B."/>
            <person name="Herman A."/>
            <person name="Abrahante J.E."/>
            <person name="Garbe J."/>
        </authorList>
    </citation>
    <scope>NUCLEOTIDE SEQUENCE</scope>
    <source>
        <strain evidence="2">Duluth1</strain>
        <tissue evidence="2">Whole animal</tissue>
    </source>
</reference>
<dbReference type="EMBL" id="JAIWYP010000002">
    <property type="protein sequence ID" value="KAH3869616.1"/>
    <property type="molecule type" value="Genomic_DNA"/>
</dbReference>
<evidence type="ECO:0000313" key="3">
    <source>
        <dbReference type="Proteomes" id="UP000828390"/>
    </source>
</evidence>
<proteinExistence type="predicted"/>
<feature type="region of interest" description="Disordered" evidence="1">
    <location>
        <begin position="32"/>
        <end position="52"/>
    </location>
</feature>
<dbReference type="Proteomes" id="UP000828390">
    <property type="component" value="Unassembled WGS sequence"/>
</dbReference>
<evidence type="ECO:0000313" key="2">
    <source>
        <dbReference type="EMBL" id="KAH3869616.1"/>
    </source>
</evidence>
<comment type="caution">
    <text evidence="2">The sequence shown here is derived from an EMBL/GenBank/DDBJ whole genome shotgun (WGS) entry which is preliminary data.</text>
</comment>
<sequence>MSKAIYPLFFEGGHKKYNTNLFRNVNRPRSRTARQWPQSGAVQTPASCRGSWVGRGPSDRTWSHGCAYAGDPEGVCCGMGL</sequence>
<dbReference type="AlphaFoldDB" id="A0A9D4M4U9"/>
<reference evidence="2" key="1">
    <citation type="journal article" date="2019" name="bioRxiv">
        <title>The Genome of the Zebra Mussel, Dreissena polymorpha: A Resource for Invasive Species Research.</title>
        <authorList>
            <person name="McCartney M.A."/>
            <person name="Auch B."/>
            <person name="Kono T."/>
            <person name="Mallez S."/>
            <person name="Zhang Y."/>
            <person name="Obille A."/>
            <person name="Becker A."/>
            <person name="Abrahante J.E."/>
            <person name="Garbe J."/>
            <person name="Badalamenti J.P."/>
            <person name="Herman A."/>
            <person name="Mangelson H."/>
            <person name="Liachko I."/>
            <person name="Sullivan S."/>
            <person name="Sone E.D."/>
            <person name="Koren S."/>
            <person name="Silverstein K.A.T."/>
            <person name="Beckman K.B."/>
            <person name="Gohl D.M."/>
        </authorList>
    </citation>
    <scope>NUCLEOTIDE SEQUENCE</scope>
    <source>
        <strain evidence="2">Duluth1</strain>
        <tissue evidence="2">Whole animal</tissue>
    </source>
</reference>
<protein>
    <submittedName>
        <fullName evidence="2">Uncharacterized protein</fullName>
    </submittedName>
</protein>
<accession>A0A9D4M4U9</accession>
<feature type="compositionally biased region" description="Polar residues" evidence="1">
    <location>
        <begin position="33"/>
        <end position="46"/>
    </location>
</feature>
<keyword evidence="3" id="KW-1185">Reference proteome</keyword>
<gene>
    <name evidence="2" type="ORF">DPMN_032785</name>
</gene>
<organism evidence="2 3">
    <name type="scientific">Dreissena polymorpha</name>
    <name type="common">Zebra mussel</name>
    <name type="synonym">Mytilus polymorpha</name>
    <dbReference type="NCBI Taxonomy" id="45954"/>
    <lineage>
        <taxon>Eukaryota</taxon>
        <taxon>Metazoa</taxon>
        <taxon>Spiralia</taxon>
        <taxon>Lophotrochozoa</taxon>
        <taxon>Mollusca</taxon>
        <taxon>Bivalvia</taxon>
        <taxon>Autobranchia</taxon>
        <taxon>Heteroconchia</taxon>
        <taxon>Euheterodonta</taxon>
        <taxon>Imparidentia</taxon>
        <taxon>Neoheterodontei</taxon>
        <taxon>Myida</taxon>
        <taxon>Dreissenoidea</taxon>
        <taxon>Dreissenidae</taxon>
        <taxon>Dreissena</taxon>
    </lineage>
</organism>
<evidence type="ECO:0000256" key="1">
    <source>
        <dbReference type="SAM" id="MobiDB-lite"/>
    </source>
</evidence>
<name>A0A9D4M4U9_DREPO</name>